<accession>A0A543CGE0</accession>
<keyword evidence="2" id="KW-1185">Reference proteome</keyword>
<comment type="caution">
    <text evidence="1">The sequence shown here is derived from an EMBL/GenBank/DDBJ whole genome shotgun (WGS) entry which is preliminary data.</text>
</comment>
<name>A0A543CGE0_9ACTN</name>
<dbReference type="EMBL" id="VFOZ01000001">
    <property type="protein sequence ID" value="TQL96176.1"/>
    <property type="molecule type" value="Genomic_DNA"/>
</dbReference>
<organism evidence="1 2">
    <name type="scientific">Actinoallomurus bryophytorum</name>
    <dbReference type="NCBI Taxonomy" id="1490222"/>
    <lineage>
        <taxon>Bacteria</taxon>
        <taxon>Bacillati</taxon>
        <taxon>Actinomycetota</taxon>
        <taxon>Actinomycetes</taxon>
        <taxon>Streptosporangiales</taxon>
        <taxon>Thermomonosporaceae</taxon>
        <taxon>Actinoallomurus</taxon>
    </lineage>
</organism>
<dbReference type="Gene3D" id="3.40.50.150">
    <property type="entry name" value="Vaccinia Virus protein VP39"/>
    <property type="match status" value="1"/>
</dbReference>
<sequence length="218" mass="24320">MPQASSQANSQANATSWHLRRLVDFAEPRRDDICLDITPGGSGLALAIRPWVRDVITARPGSLPTEKFTLVTASLALGRSDDQIALVHDLLQVCGGRLVLADLVRTRGGDSDRIERLRDPAYTTKRTLTELLDVLKRAGGWTRRLDMFTIERPVEPWLADAPKPERIRRELIAELDGGPRTGAQPRMIGNELWFAQSWVFFAVEPVSRPRLAPGQPLR</sequence>
<dbReference type="InterPro" id="IPR029063">
    <property type="entry name" value="SAM-dependent_MTases_sf"/>
</dbReference>
<dbReference type="RefSeq" id="WP_141955008.1">
    <property type="nucleotide sequence ID" value="NZ_VFOZ01000001.1"/>
</dbReference>
<evidence type="ECO:0000313" key="2">
    <source>
        <dbReference type="Proteomes" id="UP000316096"/>
    </source>
</evidence>
<evidence type="ECO:0000313" key="1">
    <source>
        <dbReference type="EMBL" id="TQL96176.1"/>
    </source>
</evidence>
<proteinExistence type="predicted"/>
<dbReference type="AlphaFoldDB" id="A0A543CGE0"/>
<reference evidence="1 2" key="1">
    <citation type="submission" date="2019-06" db="EMBL/GenBank/DDBJ databases">
        <title>Sequencing the genomes of 1000 actinobacteria strains.</title>
        <authorList>
            <person name="Klenk H.-P."/>
        </authorList>
    </citation>
    <scope>NUCLEOTIDE SEQUENCE [LARGE SCALE GENOMIC DNA]</scope>
    <source>
        <strain evidence="1 2">DSM 102200</strain>
    </source>
</reference>
<dbReference type="Proteomes" id="UP000316096">
    <property type="component" value="Unassembled WGS sequence"/>
</dbReference>
<protein>
    <recommendedName>
        <fullName evidence="3">Methyltransferase family protein</fullName>
    </recommendedName>
</protein>
<dbReference type="SUPFAM" id="SSF53335">
    <property type="entry name" value="S-adenosyl-L-methionine-dependent methyltransferases"/>
    <property type="match status" value="1"/>
</dbReference>
<evidence type="ECO:0008006" key="3">
    <source>
        <dbReference type="Google" id="ProtNLM"/>
    </source>
</evidence>
<gene>
    <name evidence="1" type="ORF">FB559_1698</name>
</gene>
<dbReference type="OrthoDB" id="43862at2"/>